<evidence type="ECO:0008006" key="3">
    <source>
        <dbReference type="Google" id="ProtNLM"/>
    </source>
</evidence>
<evidence type="ECO:0000313" key="1">
    <source>
        <dbReference type="EMBL" id="PYE53882.1"/>
    </source>
</evidence>
<organism evidence="1 2">
    <name type="scientific">Deinococcus yavapaiensis KR-236</name>
    <dbReference type="NCBI Taxonomy" id="694435"/>
    <lineage>
        <taxon>Bacteria</taxon>
        <taxon>Thermotogati</taxon>
        <taxon>Deinococcota</taxon>
        <taxon>Deinococci</taxon>
        <taxon>Deinococcales</taxon>
        <taxon>Deinococcaceae</taxon>
        <taxon>Deinococcus</taxon>
    </lineage>
</organism>
<proteinExistence type="predicted"/>
<gene>
    <name evidence="1" type="ORF">DES52_107140</name>
</gene>
<accession>A0A318S9X6</accession>
<reference evidence="1 2" key="1">
    <citation type="submission" date="2018-06" db="EMBL/GenBank/DDBJ databases">
        <title>Genomic Encyclopedia of Type Strains, Phase IV (KMG-IV): sequencing the most valuable type-strain genomes for metagenomic binning, comparative biology and taxonomic classification.</title>
        <authorList>
            <person name="Goeker M."/>
        </authorList>
    </citation>
    <scope>NUCLEOTIDE SEQUENCE [LARGE SCALE GENOMIC DNA]</scope>
    <source>
        <strain evidence="1 2">DSM 18048</strain>
    </source>
</reference>
<evidence type="ECO:0000313" key="2">
    <source>
        <dbReference type="Proteomes" id="UP000248326"/>
    </source>
</evidence>
<name>A0A318S9X6_9DEIO</name>
<sequence length="125" mass="14361">MKTTDPVLFAPTRPYKNFEPVMGVWSLRNTVNGKRLIGASLHTAAAINKLVFTLRLGNHRDRILQQEWREHGEAAFVTEVLHVLDRHEGRSEDDDARELKDLERLWLDELQPYGDAGYHPSTSRA</sequence>
<dbReference type="RefSeq" id="WP_211317903.1">
    <property type="nucleotide sequence ID" value="NZ_QJSX01000007.1"/>
</dbReference>
<dbReference type="CDD" id="cd10451">
    <property type="entry name" value="GIY-YIG_LuxR_like"/>
    <property type="match status" value="1"/>
</dbReference>
<dbReference type="EMBL" id="QJSX01000007">
    <property type="protein sequence ID" value="PYE53882.1"/>
    <property type="molecule type" value="Genomic_DNA"/>
</dbReference>
<protein>
    <recommendedName>
        <fullName evidence="3">GIY-YIG nuclease family protein</fullName>
    </recommendedName>
</protein>
<dbReference type="Proteomes" id="UP000248326">
    <property type="component" value="Unassembled WGS sequence"/>
</dbReference>
<dbReference type="Gene3D" id="3.40.1440.10">
    <property type="entry name" value="GIY-YIG endonuclease"/>
    <property type="match status" value="1"/>
</dbReference>
<keyword evidence="2" id="KW-1185">Reference proteome</keyword>
<dbReference type="InterPro" id="IPR035901">
    <property type="entry name" value="GIY-YIG_endonuc_sf"/>
</dbReference>
<dbReference type="AlphaFoldDB" id="A0A318S9X6"/>
<comment type="caution">
    <text evidence="1">The sequence shown here is derived from an EMBL/GenBank/DDBJ whole genome shotgun (WGS) entry which is preliminary data.</text>
</comment>